<dbReference type="EMBL" id="FZQP02004089">
    <property type="protein sequence ID" value="VVC99343.1"/>
    <property type="molecule type" value="Genomic_DNA"/>
</dbReference>
<evidence type="ECO:0000313" key="3">
    <source>
        <dbReference type="Proteomes" id="UP000324832"/>
    </source>
</evidence>
<sequence>MVMGKRVLIFVLYCLCRISGNISLKPVNHDGNDVGFRDAKQLLIFLYPRLPSDLSAKSHLEIESPEDMEVSKSVSDIVEPQNQVSEESDPDQTAMLRIWPVSCDRRGFH</sequence>
<keyword evidence="1" id="KW-0732">Signal</keyword>
<name>A0A5E4QMX5_9NEOP</name>
<keyword evidence="3" id="KW-1185">Reference proteome</keyword>
<evidence type="ECO:0000313" key="2">
    <source>
        <dbReference type="EMBL" id="VVC99343.1"/>
    </source>
</evidence>
<protein>
    <submittedName>
        <fullName evidence="2">Uncharacterized protein</fullName>
    </submittedName>
</protein>
<feature type="signal peptide" evidence="1">
    <location>
        <begin position="1"/>
        <end position="23"/>
    </location>
</feature>
<organism evidence="2 3">
    <name type="scientific">Leptidea sinapis</name>
    <dbReference type="NCBI Taxonomy" id="189913"/>
    <lineage>
        <taxon>Eukaryota</taxon>
        <taxon>Metazoa</taxon>
        <taxon>Ecdysozoa</taxon>
        <taxon>Arthropoda</taxon>
        <taxon>Hexapoda</taxon>
        <taxon>Insecta</taxon>
        <taxon>Pterygota</taxon>
        <taxon>Neoptera</taxon>
        <taxon>Endopterygota</taxon>
        <taxon>Lepidoptera</taxon>
        <taxon>Glossata</taxon>
        <taxon>Ditrysia</taxon>
        <taxon>Papilionoidea</taxon>
        <taxon>Pieridae</taxon>
        <taxon>Dismorphiinae</taxon>
        <taxon>Leptidea</taxon>
    </lineage>
</organism>
<reference evidence="2 3" key="1">
    <citation type="submission" date="2017-07" db="EMBL/GenBank/DDBJ databases">
        <authorList>
            <person name="Talla V."/>
            <person name="Backstrom N."/>
        </authorList>
    </citation>
    <scope>NUCLEOTIDE SEQUENCE [LARGE SCALE GENOMIC DNA]</scope>
</reference>
<feature type="chain" id="PRO_5022681060" evidence="1">
    <location>
        <begin position="24"/>
        <end position="109"/>
    </location>
</feature>
<dbReference type="AlphaFoldDB" id="A0A5E4QMX5"/>
<proteinExistence type="predicted"/>
<dbReference type="Proteomes" id="UP000324832">
    <property type="component" value="Unassembled WGS sequence"/>
</dbReference>
<accession>A0A5E4QMX5</accession>
<gene>
    <name evidence="2" type="ORF">LSINAPIS_LOCUS10238</name>
</gene>
<evidence type="ECO:0000256" key="1">
    <source>
        <dbReference type="SAM" id="SignalP"/>
    </source>
</evidence>